<protein>
    <submittedName>
        <fullName evidence="2">Uncharacterized protein</fullName>
    </submittedName>
</protein>
<keyword evidence="1" id="KW-0472">Membrane</keyword>
<accession>A0A6A5UZI2</accession>
<proteinExistence type="predicted"/>
<feature type="transmembrane region" description="Helical" evidence="1">
    <location>
        <begin position="74"/>
        <end position="97"/>
    </location>
</feature>
<keyword evidence="3" id="KW-1185">Reference proteome</keyword>
<dbReference type="Proteomes" id="UP000800036">
    <property type="component" value="Unassembled WGS sequence"/>
</dbReference>
<dbReference type="EMBL" id="ML976700">
    <property type="protein sequence ID" value="KAF1970573.1"/>
    <property type="molecule type" value="Genomic_DNA"/>
</dbReference>
<gene>
    <name evidence="2" type="ORF">BU23DRAFT_556787</name>
</gene>
<keyword evidence="1" id="KW-0812">Transmembrane</keyword>
<evidence type="ECO:0000313" key="3">
    <source>
        <dbReference type="Proteomes" id="UP000800036"/>
    </source>
</evidence>
<evidence type="ECO:0000256" key="1">
    <source>
        <dbReference type="SAM" id="Phobius"/>
    </source>
</evidence>
<reference evidence="2" key="1">
    <citation type="journal article" date="2020" name="Stud. Mycol.">
        <title>101 Dothideomycetes genomes: a test case for predicting lifestyles and emergence of pathogens.</title>
        <authorList>
            <person name="Haridas S."/>
            <person name="Albert R."/>
            <person name="Binder M."/>
            <person name="Bloem J."/>
            <person name="Labutti K."/>
            <person name="Salamov A."/>
            <person name="Andreopoulos B."/>
            <person name="Baker S."/>
            <person name="Barry K."/>
            <person name="Bills G."/>
            <person name="Bluhm B."/>
            <person name="Cannon C."/>
            <person name="Castanera R."/>
            <person name="Culley D."/>
            <person name="Daum C."/>
            <person name="Ezra D."/>
            <person name="Gonzalez J."/>
            <person name="Henrissat B."/>
            <person name="Kuo A."/>
            <person name="Liang C."/>
            <person name="Lipzen A."/>
            <person name="Lutzoni F."/>
            <person name="Magnuson J."/>
            <person name="Mondo S."/>
            <person name="Nolan M."/>
            <person name="Ohm R."/>
            <person name="Pangilinan J."/>
            <person name="Park H.-J."/>
            <person name="Ramirez L."/>
            <person name="Alfaro M."/>
            <person name="Sun H."/>
            <person name="Tritt A."/>
            <person name="Yoshinaga Y."/>
            <person name="Zwiers L.-H."/>
            <person name="Turgeon B."/>
            <person name="Goodwin S."/>
            <person name="Spatafora J."/>
            <person name="Crous P."/>
            <person name="Grigoriev I."/>
        </authorList>
    </citation>
    <scope>NUCLEOTIDE SEQUENCE</scope>
    <source>
        <strain evidence="2">CBS 107.79</strain>
    </source>
</reference>
<sequence length="185" mass="21089">MARKSITHVGGLVFHTFVTLGWTLGWIYTLGKIWKNDTKPSGLVQSSGWDQSRLRRLIKYFRGGARQKKEHPEIWTIAYCTIVYLIVTGGGLACLFVEDELWAFLCENLSECLVFPVLTRLILSESSEEKDTEKEDPRSRDSAQHLVDPIYEHKLSEESNRITVTTSTATVSEKLERYPPSLRAP</sequence>
<evidence type="ECO:0000313" key="2">
    <source>
        <dbReference type="EMBL" id="KAF1970573.1"/>
    </source>
</evidence>
<dbReference type="AlphaFoldDB" id="A0A6A5UZI2"/>
<organism evidence="2 3">
    <name type="scientific">Bimuria novae-zelandiae CBS 107.79</name>
    <dbReference type="NCBI Taxonomy" id="1447943"/>
    <lineage>
        <taxon>Eukaryota</taxon>
        <taxon>Fungi</taxon>
        <taxon>Dikarya</taxon>
        <taxon>Ascomycota</taxon>
        <taxon>Pezizomycotina</taxon>
        <taxon>Dothideomycetes</taxon>
        <taxon>Pleosporomycetidae</taxon>
        <taxon>Pleosporales</taxon>
        <taxon>Massarineae</taxon>
        <taxon>Didymosphaeriaceae</taxon>
        <taxon>Bimuria</taxon>
    </lineage>
</organism>
<name>A0A6A5UZI2_9PLEO</name>
<feature type="transmembrane region" description="Helical" evidence="1">
    <location>
        <begin position="12"/>
        <end position="31"/>
    </location>
</feature>
<keyword evidence="1" id="KW-1133">Transmembrane helix</keyword>